<accession>A0A915IX61</accession>
<name>A0A915IX61_ROMCU</name>
<dbReference type="AlphaFoldDB" id="A0A915IX61"/>
<protein>
    <submittedName>
        <fullName evidence="3">Uncharacterized protein</fullName>
    </submittedName>
</protein>
<evidence type="ECO:0000313" key="2">
    <source>
        <dbReference type="Proteomes" id="UP000887565"/>
    </source>
</evidence>
<evidence type="ECO:0000313" key="3">
    <source>
        <dbReference type="WBParaSite" id="nRc.2.0.1.t18413-RA"/>
    </source>
</evidence>
<reference evidence="3" key="1">
    <citation type="submission" date="2022-11" db="UniProtKB">
        <authorList>
            <consortium name="WormBaseParasite"/>
        </authorList>
    </citation>
    <scope>IDENTIFICATION</scope>
</reference>
<keyword evidence="2" id="KW-1185">Reference proteome</keyword>
<dbReference type="Proteomes" id="UP000887565">
    <property type="component" value="Unplaced"/>
</dbReference>
<organism evidence="2 3">
    <name type="scientific">Romanomermis culicivorax</name>
    <name type="common">Nematode worm</name>
    <dbReference type="NCBI Taxonomy" id="13658"/>
    <lineage>
        <taxon>Eukaryota</taxon>
        <taxon>Metazoa</taxon>
        <taxon>Ecdysozoa</taxon>
        <taxon>Nematoda</taxon>
        <taxon>Enoplea</taxon>
        <taxon>Dorylaimia</taxon>
        <taxon>Mermithida</taxon>
        <taxon>Mermithoidea</taxon>
        <taxon>Mermithidae</taxon>
        <taxon>Romanomermis</taxon>
    </lineage>
</organism>
<feature type="region of interest" description="Disordered" evidence="1">
    <location>
        <begin position="105"/>
        <end position="134"/>
    </location>
</feature>
<evidence type="ECO:0000256" key="1">
    <source>
        <dbReference type="SAM" id="MobiDB-lite"/>
    </source>
</evidence>
<proteinExistence type="predicted"/>
<sequence>MPVTLRAKDKGPKVYLYKDDRIDLNAVEDGKAFQEKERFGSADLAEMALSSIDLELIDAVVRVSTNEAFSHNIDFFTSAADYWNSNMKCSLLILTLHSISFTSEWRPKNRGASPTGKSRNAPKKTSVDITGRTK</sequence>
<dbReference type="WBParaSite" id="nRc.2.0.1.t18413-RA">
    <property type="protein sequence ID" value="nRc.2.0.1.t18413-RA"/>
    <property type="gene ID" value="nRc.2.0.1.g18413"/>
</dbReference>